<gene>
    <name evidence="1" type="ORF">Pla100_18930</name>
</gene>
<dbReference type="EMBL" id="SJPM01000003">
    <property type="protein sequence ID" value="TWT98728.1"/>
    <property type="molecule type" value="Genomic_DNA"/>
</dbReference>
<name>A0A5C6AHJ7_9BACT</name>
<proteinExistence type="predicted"/>
<comment type="caution">
    <text evidence="1">The sequence shown here is derived from an EMBL/GenBank/DDBJ whole genome shotgun (WGS) entry which is preliminary data.</text>
</comment>
<protein>
    <submittedName>
        <fullName evidence="1">Uncharacterized protein</fullName>
    </submittedName>
</protein>
<reference evidence="1 2" key="1">
    <citation type="submission" date="2019-02" db="EMBL/GenBank/DDBJ databases">
        <title>Deep-cultivation of Planctomycetes and their phenomic and genomic characterization uncovers novel biology.</title>
        <authorList>
            <person name="Wiegand S."/>
            <person name="Jogler M."/>
            <person name="Boedeker C."/>
            <person name="Pinto D."/>
            <person name="Vollmers J."/>
            <person name="Rivas-Marin E."/>
            <person name="Kohn T."/>
            <person name="Peeters S.H."/>
            <person name="Heuer A."/>
            <person name="Rast P."/>
            <person name="Oberbeckmann S."/>
            <person name="Bunk B."/>
            <person name="Jeske O."/>
            <person name="Meyerdierks A."/>
            <person name="Storesund J.E."/>
            <person name="Kallscheuer N."/>
            <person name="Luecker S."/>
            <person name="Lage O.M."/>
            <person name="Pohl T."/>
            <person name="Merkel B.J."/>
            <person name="Hornburger P."/>
            <person name="Mueller R.-W."/>
            <person name="Bruemmer F."/>
            <person name="Labrenz M."/>
            <person name="Spormann A.M."/>
            <person name="Op Den Camp H."/>
            <person name="Overmann J."/>
            <person name="Amann R."/>
            <person name="Jetten M.S.M."/>
            <person name="Mascher T."/>
            <person name="Medema M.H."/>
            <person name="Devos D.P."/>
            <person name="Kaster A.-K."/>
            <person name="Ovreas L."/>
            <person name="Rohde M."/>
            <person name="Galperin M.Y."/>
            <person name="Jogler C."/>
        </authorList>
    </citation>
    <scope>NUCLEOTIDE SEQUENCE [LARGE SCALE GENOMIC DNA]</scope>
    <source>
        <strain evidence="1 2">Pla100</strain>
    </source>
</reference>
<evidence type="ECO:0000313" key="1">
    <source>
        <dbReference type="EMBL" id="TWT98728.1"/>
    </source>
</evidence>
<sequence>MSQYQLSLAYAAGYEKIATSKSVSEGYIED</sequence>
<evidence type="ECO:0000313" key="2">
    <source>
        <dbReference type="Proteomes" id="UP000316213"/>
    </source>
</evidence>
<dbReference type="Proteomes" id="UP000316213">
    <property type="component" value="Unassembled WGS sequence"/>
</dbReference>
<keyword evidence="2" id="KW-1185">Reference proteome</keyword>
<dbReference type="AlphaFoldDB" id="A0A5C6AHJ7"/>
<accession>A0A5C6AHJ7</accession>
<organism evidence="1 2">
    <name type="scientific">Neorhodopirellula pilleata</name>
    <dbReference type="NCBI Taxonomy" id="2714738"/>
    <lineage>
        <taxon>Bacteria</taxon>
        <taxon>Pseudomonadati</taxon>
        <taxon>Planctomycetota</taxon>
        <taxon>Planctomycetia</taxon>
        <taxon>Pirellulales</taxon>
        <taxon>Pirellulaceae</taxon>
        <taxon>Neorhodopirellula</taxon>
    </lineage>
</organism>